<evidence type="ECO:0000313" key="14">
    <source>
        <dbReference type="EMBL" id="RFU75657.1"/>
    </source>
</evidence>
<dbReference type="EC" id="5.3.3.12" evidence="8"/>
<dbReference type="STRING" id="490622.A0A395NIH9"/>
<evidence type="ECO:0000256" key="3">
    <source>
        <dbReference type="ARBA" id="ARBA00022514"/>
    </source>
</evidence>
<comment type="catalytic activity">
    <reaction evidence="6">
        <text>3-phenylpyruvate = enol-phenylpyruvate</text>
        <dbReference type="Rhea" id="RHEA:17097"/>
        <dbReference type="ChEBI" id="CHEBI:16815"/>
        <dbReference type="ChEBI" id="CHEBI:18005"/>
        <dbReference type="EC" id="5.3.2.1"/>
    </reaction>
</comment>
<evidence type="ECO:0000256" key="7">
    <source>
        <dbReference type="ARBA" id="ARBA00036823"/>
    </source>
</evidence>
<evidence type="ECO:0000256" key="13">
    <source>
        <dbReference type="SAM" id="MobiDB-lite"/>
    </source>
</evidence>
<evidence type="ECO:0000256" key="6">
    <source>
        <dbReference type="ARBA" id="ARBA00036735"/>
    </source>
</evidence>
<dbReference type="EC" id="5.3.2.1" evidence="9"/>
<feature type="region of interest" description="Disordered" evidence="13">
    <location>
        <begin position="264"/>
        <end position="290"/>
    </location>
</feature>
<dbReference type="EMBL" id="PXOA01000417">
    <property type="protein sequence ID" value="RFU75657.1"/>
    <property type="molecule type" value="Genomic_DNA"/>
</dbReference>
<dbReference type="GO" id="GO:0005576">
    <property type="term" value="C:extracellular region"/>
    <property type="evidence" value="ECO:0007669"/>
    <property type="project" value="UniProtKB-SubCell"/>
</dbReference>
<evidence type="ECO:0000256" key="11">
    <source>
        <dbReference type="ARBA" id="ARBA00041912"/>
    </source>
</evidence>
<keyword evidence="5" id="KW-0413">Isomerase</keyword>
<dbReference type="OrthoDB" id="255819at2759"/>
<dbReference type="InterPro" id="IPR014347">
    <property type="entry name" value="Tautomerase/MIF_sf"/>
</dbReference>
<evidence type="ECO:0000256" key="1">
    <source>
        <dbReference type="ARBA" id="ARBA00004613"/>
    </source>
</evidence>
<dbReference type="PANTHER" id="PTHR11954">
    <property type="entry name" value="D-DOPACHROME DECARBOXYLASE"/>
    <property type="match status" value="1"/>
</dbReference>
<keyword evidence="15" id="KW-1185">Reference proteome</keyword>
<comment type="catalytic activity">
    <reaction evidence="7">
        <text>L-dopachrome = 5,6-dihydroxyindole-2-carboxylate</text>
        <dbReference type="Rhea" id="RHEA:13041"/>
        <dbReference type="ChEBI" id="CHEBI:16875"/>
        <dbReference type="ChEBI" id="CHEBI:57509"/>
        <dbReference type="EC" id="5.3.3.12"/>
    </reaction>
</comment>
<comment type="subcellular location">
    <subcellularLocation>
        <location evidence="1">Secreted</location>
    </subcellularLocation>
</comment>
<dbReference type="Proteomes" id="UP000266272">
    <property type="component" value="Unassembled WGS sequence"/>
</dbReference>
<name>A0A395NIH9_TRIAR</name>
<dbReference type="Gene3D" id="3.30.429.10">
    <property type="entry name" value="Macrophage Migration Inhibitory Factor"/>
    <property type="match status" value="1"/>
</dbReference>
<evidence type="ECO:0000313" key="15">
    <source>
        <dbReference type="Proteomes" id="UP000266272"/>
    </source>
</evidence>
<dbReference type="GO" id="GO:0050178">
    <property type="term" value="F:phenylpyruvate tautomerase activity"/>
    <property type="evidence" value="ECO:0007669"/>
    <property type="project" value="UniProtKB-EC"/>
</dbReference>
<comment type="similarity">
    <text evidence="2">Belongs to the MIF family.</text>
</comment>
<sequence>MDQPPLSPQARNTPILHVVEPSPNAAATPQTPTPERKSKSKSRISSLESVLESDSRAPLTASSEDASNTAATLVSLTSRYGKERLSENRSQYFHHVLHERSKRSLVAETVLREALIYAEVITNVKIENEHHFLTNFSPYLATRYNRSPDSTVISLHHSQCLFFGGSSYPAYILTITALPSEVQPATNKRNAAVLQKYMEALIRVPSARGIVRFVPVAEECLAWGGKTVAGRISDAVAGDRDAVREGDASKAHERRMLKSLSLRRASPANITPPNTQPPTPSKHAQGSTANATVLLEPNAMFGEEESSKVVRKKKSIIQTLFRTSRAEEEDPSRS</sequence>
<keyword evidence="3" id="KW-0202">Cytokine</keyword>
<dbReference type="Pfam" id="PF01187">
    <property type="entry name" value="MIF"/>
    <property type="match status" value="1"/>
</dbReference>
<keyword evidence="4" id="KW-0964">Secreted</keyword>
<gene>
    <name evidence="14" type="ORF">TARUN_6592</name>
</gene>
<reference evidence="14 15" key="1">
    <citation type="journal article" date="2018" name="PLoS Pathog.">
        <title>Evolution of structural diversity of trichothecenes, a family of toxins produced by plant pathogenic and entomopathogenic fungi.</title>
        <authorList>
            <person name="Proctor R.H."/>
            <person name="McCormick S.P."/>
            <person name="Kim H.S."/>
            <person name="Cardoza R.E."/>
            <person name="Stanley A.M."/>
            <person name="Lindo L."/>
            <person name="Kelly A."/>
            <person name="Brown D.W."/>
            <person name="Lee T."/>
            <person name="Vaughan M.M."/>
            <person name="Alexander N.J."/>
            <person name="Busman M."/>
            <person name="Gutierrez S."/>
        </authorList>
    </citation>
    <scope>NUCLEOTIDE SEQUENCE [LARGE SCALE GENOMIC DNA]</scope>
    <source>
        <strain evidence="14 15">IBT 40837</strain>
    </source>
</reference>
<dbReference type="SUPFAM" id="SSF55331">
    <property type="entry name" value="Tautomerase/MIF"/>
    <property type="match status" value="1"/>
</dbReference>
<evidence type="ECO:0000256" key="10">
    <source>
        <dbReference type="ARBA" id="ARBA00041631"/>
    </source>
</evidence>
<proteinExistence type="inferred from homology"/>
<dbReference type="GO" id="GO:0004167">
    <property type="term" value="F:dopachrome isomerase activity"/>
    <property type="evidence" value="ECO:0007669"/>
    <property type="project" value="UniProtKB-EC"/>
</dbReference>
<organism evidence="14 15">
    <name type="scientific">Trichoderma arundinaceum</name>
    <dbReference type="NCBI Taxonomy" id="490622"/>
    <lineage>
        <taxon>Eukaryota</taxon>
        <taxon>Fungi</taxon>
        <taxon>Dikarya</taxon>
        <taxon>Ascomycota</taxon>
        <taxon>Pezizomycotina</taxon>
        <taxon>Sordariomycetes</taxon>
        <taxon>Hypocreomycetidae</taxon>
        <taxon>Hypocreales</taxon>
        <taxon>Hypocreaceae</taxon>
        <taxon>Trichoderma</taxon>
    </lineage>
</organism>
<protein>
    <recommendedName>
        <fullName evidence="12">L-dopachrome isomerase</fullName>
        <ecNumber evidence="9">5.3.2.1</ecNumber>
        <ecNumber evidence="8">5.3.3.12</ecNumber>
    </recommendedName>
    <alternativeName>
        <fullName evidence="10">L-dopachrome tautomerase</fullName>
    </alternativeName>
    <alternativeName>
        <fullName evidence="11">Phenylpyruvate tautomerase</fullName>
    </alternativeName>
</protein>
<feature type="compositionally biased region" description="Low complexity" evidence="13">
    <location>
        <begin position="21"/>
        <end position="30"/>
    </location>
</feature>
<dbReference type="PANTHER" id="PTHR11954:SF6">
    <property type="entry name" value="MACROPHAGE MIGRATION INHIBITORY FACTOR"/>
    <property type="match status" value="1"/>
</dbReference>
<evidence type="ECO:0000256" key="2">
    <source>
        <dbReference type="ARBA" id="ARBA00005851"/>
    </source>
</evidence>
<accession>A0A395NIH9</accession>
<evidence type="ECO:0000256" key="8">
    <source>
        <dbReference type="ARBA" id="ARBA00038932"/>
    </source>
</evidence>
<dbReference type="InterPro" id="IPR001398">
    <property type="entry name" value="Macrophage_inhib_fac"/>
</dbReference>
<evidence type="ECO:0000256" key="9">
    <source>
        <dbReference type="ARBA" id="ARBA00039086"/>
    </source>
</evidence>
<evidence type="ECO:0000256" key="5">
    <source>
        <dbReference type="ARBA" id="ARBA00023235"/>
    </source>
</evidence>
<feature type="region of interest" description="Disordered" evidence="13">
    <location>
        <begin position="1"/>
        <end position="68"/>
    </location>
</feature>
<comment type="caution">
    <text evidence="14">The sequence shown here is derived from an EMBL/GenBank/DDBJ whole genome shotgun (WGS) entry which is preliminary data.</text>
</comment>
<evidence type="ECO:0000256" key="12">
    <source>
        <dbReference type="ARBA" id="ARBA00042730"/>
    </source>
</evidence>
<evidence type="ECO:0000256" key="4">
    <source>
        <dbReference type="ARBA" id="ARBA00022525"/>
    </source>
</evidence>
<dbReference type="AlphaFoldDB" id="A0A395NIH9"/>